<dbReference type="FunFam" id="2.30.42.10:FF:000203">
    <property type="entry name" value="DiSHevelled related"/>
    <property type="match status" value="1"/>
</dbReference>
<dbReference type="GO" id="GO:0005109">
    <property type="term" value="F:frizzled binding"/>
    <property type="evidence" value="ECO:0007669"/>
    <property type="project" value="TreeGrafter"/>
</dbReference>
<dbReference type="GO" id="GO:0003002">
    <property type="term" value="P:regionalization"/>
    <property type="evidence" value="ECO:0007669"/>
    <property type="project" value="UniProtKB-ARBA"/>
</dbReference>
<reference evidence="11 12" key="1">
    <citation type="submission" date="2013-05" db="EMBL/GenBank/DDBJ databases">
        <title>Draft genome of the parasitic nematode Anyclostoma ceylanicum.</title>
        <authorList>
            <person name="Mitreva M."/>
        </authorList>
    </citation>
    <scope>NUCLEOTIDE SEQUENCE [LARGE SCALE GENOMIC DNA]</scope>
</reference>
<feature type="compositionally biased region" description="Basic and acidic residues" evidence="8">
    <location>
        <begin position="82"/>
        <end position="91"/>
    </location>
</feature>
<dbReference type="CDD" id="cd06717">
    <property type="entry name" value="PDZ_Dishevelled-like"/>
    <property type="match status" value="1"/>
</dbReference>
<protein>
    <submittedName>
        <fullName evidence="11">Domain found in Dishevelled, Egl-10, and Pleckstrin</fullName>
    </submittedName>
</protein>
<dbReference type="PRINTS" id="PR01760">
    <property type="entry name" value="DISHEVELLED"/>
</dbReference>
<feature type="domain" description="DEP" evidence="10">
    <location>
        <begin position="651"/>
        <end position="725"/>
    </location>
</feature>
<dbReference type="GO" id="GO:0048598">
    <property type="term" value="P:embryonic morphogenesis"/>
    <property type="evidence" value="ECO:0007669"/>
    <property type="project" value="UniProtKB-ARBA"/>
</dbReference>
<evidence type="ECO:0000256" key="1">
    <source>
        <dbReference type="ARBA" id="ARBA00004370"/>
    </source>
</evidence>
<dbReference type="Pfam" id="PF00595">
    <property type="entry name" value="PDZ"/>
    <property type="match status" value="1"/>
</dbReference>
<dbReference type="PROSITE" id="PS50106">
    <property type="entry name" value="PDZ"/>
    <property type="match status" value="1"/>
</dbReference>
<feature type="region of interest" description="Disordered" evidence="8">
    <location>
        <begin position="370"/>
        <end position="397"/>
    </location>
</feature>
<feature type="region of interest" description="Disordered" evidence="8">
    <location>
        <begin position="179"/>
        <end position="217"/>
    </location>
</feature>
<dbReference type="GO" id="GO:0016020">
    <property type="term" value="C:membrane"/>
    <property type="evidence" value="ECO:0007669"/>
    <property type="project" value="UniProtKB-SubCell"/>
</dbReference>
<keyword evidence="12" id="KW-1185">Reference proteome</keyword>
<evidence type="ECO:0000256" key="5">
    <source>
        <dbReference type="ARBA" id="ARBA00022490"/>
    </source>
</evidence>
<dbReference type="GO" id="GO:0016477">
    <property type="term" value="P:cell migration"/>
    <property type="evidence" value="ECO:0007669"/>
    <property type="project" value="UniProtKB-ARBA"/>
</dbReference>
<dbReference type="InterPro" id="IPR001478">
    <property type="entry name" value="PDZ"/>
</dbReference>
<dbReference type="GO" id="GO:0048468">
    <property type="term" value="P:cell development"/>
    <property type="evidence" value="ECO:0007669"/>
    <property type="project" value="UniProtKB-ARBA"/>
</dbReference>
<evidence type="ECO:0000313" key="12">
    <source>
        <dbReference type="Proteomes" id="UP000054495"/>
    </source>
</evidence>
<dbReference type="Gene3D" id="2.30.42.10">
    <property type="match status" value="1"/>
</dbReference>
<dbReference type="PANTHER" id="PTHR10878">
    <property type="entry name" value="SEGMENT POLARITY PROTEIN DISHEVELLED"/>
    <property type="match status" value="1"/>
</dbReference>
<evidence type="ECO:0000313" key="11">
    <source>
        <dbReference type="EMBL" id="EPB75519.1"/>
    </source>
</evidence>
<dbReference type="FunFam" id="1.10.10.10:FF:000400">
    <property type="entry name" value="DiSHevelled related"/>
    <property type="match status" value="1"/>
</dbReference>
<dbReference type="Pfam" id="PF00610">
    <property type="entry name" value="DEP"/>
    <property type="match status" value="1"/>
</dbReference>
<dbReference type="PANTHER" id="PTHR10878:SF25">
    <property type="entry name" value="SEGMENT POLARITY PROTEIN DISHEVELLED"/>
    <property type="match status" value="1"/>
</dbReference>
<dbReference type="GO" id="GO:0009887">
    <property type="term" value="P:animal organ morphogenesis"/>
    <property type="evidence" value="ECO:0007669"/>
    <property type="project" value="UniProtKB-ARBA"/>
</dbReference>
<dbReference type="GO" id="GO:0035556">
    <property type="term" value="P:intracellular signal transduction"/>
    <property type="evidence" value="ECO:0007669"/>
    <property type="project" value="InterPro"/>
</dbReference>
<dbReference type="InterPro" id="IPR015506">
    <property type="entry name" value="Dsh/Dvl-rel"/>
</dbReference>
<name>A0A0D6LUI5_9BILA</name>
<evidence type="ECO:0000256" key="8">
    <source>
        <dbReference type="SAM" id="MobiDB-lite"/>
    </source>
</evidence>
<evidence type="ECO:0000256" key="3">
    <source>
        <dbReference type="ARBA" id="ARBA00008735"/>
    </source>
</evidence>
<dbReference type="GO" id="GO:0060070">
    <property type="term" value="P:canonical Wnt signaling pathway"/>
    <property type="evidence" value="ECO:0007669"/>
    <property type="project" value="TreeGrafter"/>
</dbReference>
<sequence length="783" mass="87082">MTTATGPPRRFRSREQLTSRFMERTNFLRDLVGDRLHSQNSISPLTSFKGAAEVSTKSRVAQLVARLEKVPSPKKPPLAIPERTDSLDEPRKPKRSYVRHLTSTRILSSIFGRDEDKKRIDVPSLGSKVVAVTGGAIRDPVVIRERKAGNSVDSKLQKELKAIGTDSFTIRSLIKKRRSEGSIEPATADESVKNKRSNTSEQPERFSSHMVSSRPRSALVDISQKEMKLNDEEEEFALRPLEPCRGSRLTSSLVVQRRVSPTRESTQIAGSADHQPLNRRRPYTVLGGGPLMRSERRLLSRPLSRTLTEVEEKILPPLYENSNVLELPQERHQDQQKRRARRYIGSHTTSTYQGKNDVAPDASPRRHLIGHRGRRFEDSTIGSESDARMFSDEDDSQNISLTPNLADSLHLISFMSGYATEDGDFEGSDGKGYYSTTSNSEDYYAIRKSNFEESSMSLDVDTVILNMDTVNFLGISIVGQSSARGDNGIYVANIMKGGAVALDGRISAGDMILQVNDISFDNFTNDQAVDVLRDAVARKGPIKLTVAKCFDSGPKSCFTIPRNHRDEPVRPIDTQAWIQHTNAMRGMPSILEGSEGAPTPIPGDWPHGRPPSSSTVTSTGSNGQNTVVTGQHIRLDIHTDKKKVVEVMAMPNSGLDIKNRTWLKIPIPMSFLGKDLLDWLLAHVDGLLERKDARKYAAELLKRKLIAHVVNKITFTEQCYYVLGEECADFARYRAHPEDLVAHQQHAAGQQRMHWTAVPGGAAAKAPASMVSDAHGRMYVMDI</sequence>
<evidence type="ECO:0000256" key="2">
    <source>
        <dbReference type="ARBA" id="ARBA00004496"/>
    </source>
</evidence>
<dbReference type="Proteomes" id="UP000054495">
    <property type="component" value="Unassembled WGS sequence"/>
</dbReference>
<dbReference type="InterPro" id="IPR036388">
    <property type="entry name" value="WH-like_DNA-bd_sf"/>
</dbReference>
<dbReference type="CDD" id="cd04438">
    <property type="entry name" value="DEP_dishevelled"/>
    <property type="match status" value="1"/>
</dbReference>
<evidence type="ECO:0000256" key="6">
    <source>
        <dbReference type="ARBA" id="ARBA00022687"/>
    </source>
</evidence>
<evidence type="ECO:0000259" key="9">
    <source>
        <dbReference type="PROSITE" id="PS50106"/>
    </source>
</evidence>
<feature type="region of interest" description="Disordered" evidence="8">
    <location>
        <begin position="71"/>
        <end position="95"/>
    </location>
</feature>
<dbReference type="SUPFAM" id="SSF50156">
    <property type="entry name" value="PDZ domain-like"/>
    <property type="match status" value="1"/>
</dbReference>
<dbReference type="InterPro" id="IPR000591">
    <property type="entry name" value="DEP_dom"/>
</dbReference>
<dbReference type="GO" id="GO:0000132">
    <property type="term" value="P:establishment of mitotic spindle orientation"/>
    <property type="evidence" value="ECO:0007669"/>
    <property type="project" value="UniProtKB-ARBA"/>
</dbReference>
<dbReference type="GO" id="GO:0035591">
    <property type="term" value="F:signaling adaptor activity"/>
    <property type="evidence" value="ECO:0007669"/>
    <property type="project" value="UniProtKB-ARBA"/>
</dbReference>
<dbReference type="SUPFAM" id="SSF46785">
    <property type="entry name" value="Winged helix' DNA-binding domain"/>
    <property type="match status" value="1"/>
</dbReference>
<feature type="domain" description="PDZ" evidence="9">
    <location>
        <begin position="462"/>
        <end position="535"/>
    </location>
</feature>
<proteinExistence type="inferred from homology"/>
<dbReference type="GO" id="GO:0048646">
    <property type="term" value="P:anatomical structure formation involved in morphogenesis"/>
    <property type="evidence" value="ECO:0007669"/>
    <property type="project" value="UniProtKB-ARBA"/>
</dbReference>
<keyword evidence="4" id="KW-0217">Developmental protein</keyword>
<feature type="compositionally biased region" description="Low complexity" evidence="8">
    <location>
        <begin position="612"/>
        <end position="625"/>
    </location>
</feature>
<organism evidence="11 12">
    <name type="scientific">Ancylostoma ceylanicum</name>
    <dbReference type="NCBI Taxonomy" id="53326"/>
    <lineage>
        <taxon>Eukaryota</taxon>
        <taxon>Metazoa</taxon>
        <taxon>Ecdysozoa</taxon>
        <taxon>Nematoda</taxon>
        <taxon>Chromadorea</taxon>
        <taxon>Rhabditida</taxon>
        <taxon>Rhabditina</taxon>
        <taxon>Rhabditomorpha</taxon>
        <taxon>Strongyloidea</taxon>
        <taxon>Ancylostomatidae</taxon>
        <taxon>Ancylostomatinae</taxon>
        <taxon>Ancylostoma</taxon>
    </lineage>
</organism>
<feature type="region of interest" description="Disordered" evidence="8">
    <location>
        <begin position="255"/>
        <end position="289"/>
    </location>
</feature>
<keyword evidence="7" id="KW-0472">Membrane</keyword>
<comment type="subcellular location">
    <subcellularLocation>
        <location evidence="2">Cytoplasm</location>
    </subcellularLocation>
    <subcellularLocation>
        <location evidence="1">Membrane</location>
    </subcellularLocation>
</comment>
<dbReference type="InterPro" id="IPR036034">
    <property type="entry name" value="PDZ_sf"/>
</dbReference>
<dbReference type="SMART" id="SM00049">
    <property type="entry name" value="DEP"/>
    <property type="match status" value="1"/>
</dbReference>
<dbReference type="AlphaFoldDB" id="A0A0D6LUI5"/>
<dbReference type="InterPro" id="IPR008339">
    <property type="entry name" value="Dishevelled_fam"/>
</dbReference>
<evidence type="ECO:0000259" key="10">
    <source>
        <dbReference type="PROSITE" id="PS50186"/>
    </source>
</evidence>
<dbReference type="Gene3D" id="1.10.10.10">
    <property type="entry name" value="Winged helix-like DNA-binding domain superfamily/Winged helix DNA-binding domain"/>
    <property type="match status" value="1"/>
</dbReference>
<feature type="region of interest" description="Disordered" evidence="8">
    <location>
        <begin position="595"/>
        <end position="625"/>
    </location>
</feature>
<dbReference type="EMBL" id="KE124898">
    <property type="protein sequence ID" value="EPB75519.1"/>
    <property type="molecule type" value="Genomic_DNA"/>
</dbReference>
<dbReference type="GO" id="GO:0048699">
    <property type="term" value="P:generation of neurons"/>
    <property type="evidence" value="ECO:0007669"/>
    <property type="project" value="UniProtKB-ARBA"/>
</dbReference>
<gene>
    <name evidence="11" type="ORF">ANCCEY_05385</name>
</gene>
<comment type="similarity">
    <text evidence="3">Belongs to the DSH family.</text>
</comment>
<dbReference type="GO" id="GO:0005938">
    <property type="term" value="C:cell cortex"/>
    <property type="evidence" value="ECO:0007669"/>
    <property type="project" value="UniProtKB-ARBA"/>
</dbReference>
<dbReference type="GO" id="GO:0048730">
    <property type="term" value="P:epidermis morphogenesis"/>
    <property type="evidence" value="ECO:0007669"/>
    <property type="project" value="UniProtKB-ARBA"/>
</dbReference>
<dbReference type="SMART" id="SM00228">
    <property type="entry name" value="PDZ"/>
    <property type="match status" value="1"/>
</dbReference>
<keyword evidence="5" id="KW-0963">Cytoplasm</keyword>
<keyword evidence="6" id="KW-0879">Wnt signaling pathway</keyword>
<evidence type="ECO:0000256" key="4">
    <source>
        <dbReference type="ARBA" id="ARBA00022473"/>
    </source>
</evidence>
<dbReference type="PROSITE" id="PS50186">
    <property type="entry name" value="DEP"/>
    <property type="match status" value="1"/>
</dbReference>
<dbReference type="InterPro" id="IPR036390">
    <property type="entry name" value="WH_DNA-bd_sf"/>
</dbReference>
<evidence type="ECO:0000256" key="7">
    <source>
        <dbReference type="ARBA" id="ARBA00023136"/>
    </source>
</evidence>
<accession>A0A0D6LUI5</accession>
<dbReference type="GO" id="GO:0005829">
    <property type="term" value="C:cytosol"/>
    <property type="evidence" value="ECO:0007669"/>
    <property type="project" value="TreeGrafter"/>
</dbReference>